<organism evidence="2 3">
    <name type="scientific">Mycobacterium paragordonae</name>
    <dbReference type="NCBI Taxonomy" id="1389713"/>
    <lineage>
        <taxon>Bacteria</taxon>
        <taxon>Bacillati</taxon>
        <taxon>Actinomycetota</taxon>
        <taxon>Actinomycetes</taxon>
        <taxon>Mycobacteriales</taxon>
        <taxon>Mycobacteriaceae</taxon>
        <taxon>Mycobacterium</taxon>
    </lineage>
</organism>
<evidence type="ECO:0000259" key="1">
    <source>
        <dbReference type="PROSITE" id="PS50943"/>
    </source>
</evidence>
<name>A0AAJ1W6I4_9MYCO</name>
<dbReference type="Gene3D" id="1.10.260.40">
    <property type="entry name" value="lambda repressor-like DNA-binding domains"/>
    <property type="match status" value="1"/>
</dbReference>
<dbReference type="CDD" id="cd00093">
    <property type="entry name" value="HTH_XRE"/>
    <property type="match status" value="1"/>
</dbReference>
<dbReference type="GO" id="GO:0003677">
    <property type="term" value="F:DNA binding"/>
    <property type="evidence" value="ECO:0007669"/>
    <property type="project" value="InterPro"/>
</dbReference>
<gene>
    <name evidence="2" type="ORF">QXL92_31585</name>
</gene>
<dbReference type="AlphaFoldDB" id="A0AAJ1W6I4"/>
<dbReference type="Pfam" id="PF01381">
    <property type="entry name" value="HTH_3"/>
    <property type="match status" value="1"/>
</dbReference>
<protein>
    <submittedName>
        <fullName evidence="2">XRE family transcriptional regulator</fullName>
    </submittedName>
</protein>
<feature type="domain" description="HTH cro/C1-type" evidence="1">
    <location>
        <begin position="48"/>
        <end position="78"/>
    </location>
</feature>
<sequence length="123" mass="13922">MMSDTARTRFRRANGRIDELVNDPLIAEDVARYGAEREHTNRVYARGLAEIRKASNLTQQQLAVLLETDQGTVSRIERRDDLLLSTLRDYLEAAGAHHPRIVVEKDGVEIALDLNTFDRGMST</sequence>
<comment type="caution">
    <text evidence="2">The sequence shown here is derived from an EMBL/GenBank/DDBJ whole genome shotgun (WGS) entry which is preliminary data.</text>
</comment>
<evidence type="ECO:0000313" key="2">
    <source>
        <dbReference type="EMBL" id="MDP7739278.1"/>
    </source>
</evidence>
<dbReference type="PROSITE" id="PS50943">
    <property type="entry name" value="HTH_CROC1"/>
    <property type="match status" value="1"/>
</dbReference>
<dbReference type="Proteomes" id="UP001229081">
    <property type="component" value="Unassembled WGS sequence"/>
</dbReference>
<proteinExistence type="predicted"/>
<dbReference type="InterPro" id="IPR001387">
    <property type="entry name" value="Cro/C1-type_HTH"/>
</dbReference>
<accession>A0AAJ1W6I4</accession>
<reference evidence="2" key="1">
    <citation type="submission" date="2023-06" db="EMBL/GenBank/DDBJ databases">
        <title>Identification of two novel mycobacterium reveal diversities and complexities of Mycobacterium gordonae clade.</title>
        <authorList>
            <person name="Matsumoto Y."/>
            <person name="Nakamura S."/>
            <person name="Motooka D."/>
            <person name="Fukushima K."/>
        </authorList>
    </citation>
    <scope>NUCLEOTIDE SEQUENCE</scope>
    <source>
        <strain evidence="2">TY812</strain>
    </source>
</reference>
<dbReference type="EMBL" id="JAUFSA010000004">
    <property type="protein sequence ID" value="MDP7739278.1"/>
    <property type="molecule type" value="Genomic_DNA"/>
</dbReference>
<evidence type="ECO:0000313" key="3">
    <source>
        <dbReference type="Proteomes" id="UP001229081"/>
    </source>
</evidence>
<dbReference type="SUPFAM" id="SSF47413">
    <property type="entry name" value="lambda repressor-like DNA-binding domains"/>
    <property type="match status" value="1"/>
</dbReference>
<dbReference type="InterPro" id="IPR010982">
    <property type="entry name" value="Lambda_DNA-bd_dom_sf"/>
</dbReference>